<proteinExistence type="predicted"/>
<dbReference type="AlphaFoldDB" id="A0A7I7MK20"/>
<evidence type="ECO:0000313" key="3">
    <source>
        <dbReference type="Proteomes" id="UP000467236"/>
    </source>
</evidence>
<dbReference type="KEGG" id="mshj:MSHI_04010"/>
<organism evidence="2 3">
    <name type="scientific">Mycobacterium shinjukuense</name>
    <dbReference type="NCBI Taxonomy" id="398694"/>
    <lineage>
        <taxon>Bacteria</taxon>
        <taxon>Bacillati</taxon>
        <taxon>Actinomycetota</taxon>
        <taxon>Actinomycetes</taxon>
        <taxon>Mycobacteriales</taxon>
        <taxon>Mycobacteriaceae</taxon>
        <taxon>Mycobacterium</taxon>
    </lineage>
</organism>
<evidence type="ECO:0000259" key="1">
    <source>
        <dbReference type="Pfam" id="PF00561"/>
    </source>
</evidence>
<dbReference type="GO" id="GO:0003824">
    <property type="term" value="F:catalytic activity"/>
    <property type="evidence" value="ECO:0007669"/>
    <property type="project" value="UniProtKB-ARBA"/>
</dbReference>
<sequence>MRFTAAPPHVKLLGMAVVIARPKLEGTIAVGEDRQIGFAEFGAPQGRAVFWLHGTPGARRQIPTEARVYADHHNIRLIGVDRPGIGSSTPYQYETISAFADDLRTIADTLGIDKMAVVGLSGGGPYTLACAAGLPDRVVAAGVLGGVAPTRGPDAIGGGLMSLGLAVAPLLQMGGSPLRLAASLLIRAARPVASPALDIYGLFSPEADRHLLARPEFKAMFLDDLLNGSRKQLAAPFADVIVFARDWGFRLDEVKVPVRWWHGDHDHIVPFSHGEHVVSRLPDAELLHLPGESHLAGLGRGEEILSTLMQLWDRDLRE</sequence>
<gene>
    <name evidence="2" type="ORF">MSHI_04010</name>
</gene>
<dbReference type="Proteomes" id="UP000467236">
    <property type="component" value="Chromosome"/>
</dbReference>
<dbReference type="InterPro" id="IPR000073">
    <property type="entry name" value="AB_hydrolase_1"/>
</dbReference>
<dbReference type="InterPro" id="IPR029058">
    <property type="entry name" value="AB_hydrolase_fold"/>
</dbReference>
<dbReference type="Pfam" id="PF00561">
    <property type="entry name" value="Abhydrolase_1"/>
    <property type="match status" value="1"/>
</dbReference>
<dbReference type="EMBL" id="AP022575">
    <property type="protein sequence ID" value="BBX72495.1"/>
    <property type="molecule type" value="Genomic_DNA"/>
</dbReference>
<keyword evidence="3" id="KW-1185">Reference proteome</keyword>
<reference evidence="2 3" key="1">
    <citation type="journal article" date="2019" name="Emerg. Microbes Infect.">
        <title>Comprehensive subspecies identification of 175 nontuberculous mycobacteria species based on 7547 genomic profiles.</title>
        <authorList>
            <person name="Matsumoto Y."/>
            <person name="Kinjo T."/>
            <person name="Motooka D."/>
            <person name="Nabeya D."/>
            <person name="Jung N."/>
            <person name="Uechi K."/>
            <person name="Horii T."/>
            <person name="Iida T."/>
            <person name="Fujita J."/>
            <person name="Nakamura S."/>
        </authorList>
    </citation>
    <scope>NUCLEOTIDE SEQUENCE [LARGE SCALE GENOMIC DNA]</scope>
    <source>
        <strain evidence="2 3">JCM 14233</strain>
    </source>
</reference>
<dbReference type="PANTHER" id="PTHR43433">
    <property type="entry name" value="HYDROLASE, ALPHA/BETA FOLD FAMILY PROTEIN"/>
    <property type="match status" value="1"/>
</dbReference>
<accession>A0A7I7MK20</accession>
<dbReference type="Gene3D" id="3.40.50.1820">
    <property type="entry name" value="alpha/beta hydrolase"/>
    <property type="match status" value="1"/>
</dbReference>
<dbReference type="SUPFAM" id="SSF53474">
    <property type="entry name" value="alpha/beta-Hydrolases"/>
    <property type="match status" value="1"/>
</dbReference>
<dbReference type="PANTHER" id="PTHR43433:SF10">
    <property type="entry name" value="AB HYDROLASE-1 DOMAIN-CONTAINING PROTEIN"/>
    <property type="match status" value="1"/>
</dbReference>
<protein>
    <recommendedName>
        <fullName evidence="1">AB hydrolase-1 domain-containing protein</fullName>
    </recommendedName>
</protein>
<dbReference type="InterPro" id="IPR050471">
    <property type="entry name" value="AB_hydrolase"/>
</dbReference>
<feature type="domain" description="AB hydrolase-1" evidence="1">
    <location>
        <begin position="49"/>
        <end position="296"/>
    </location>
</feature>
<evidence type="ECO:0000313" key="2">
    <source>
        <dbReference type="EMBL" id="BBX72495.1"/>
    </source>
</evidence>
<name>A0A7I7MK20_9MYCO</name>